<reference evidence="2 3" key="1">
    <citation type="journal article" date="2006" name="Science">
        <title>Phytophthora genome sequences uncover evolutionary origins and mechanisms of pathogenesis.</title>
        <authorList>
            <person name="Tyler B.M."/>
            <person name="Tripathy S."/>
            <person name="Zhang X."/>
            <person name="Dehal P."/>
            <person name="Jiang R.H."/>
            <person name="Aerts A."/>
            <person name="Arredondo F.D."/>
            <person name="Baxter L."/>
            <person name="Bensasson D."/>
            <person name="Beynon J.L."/>
            <person name="Chapman J."/>
            <person name="Damasceno C.M."/>
            <person name="Dorrance A.E."/>
            <person name="Dou D."/>
            <person name="Dickerman A.W."/>
            <person name="Dubchak I.L."/>
            <person name="Garbelotto M."/>
            <person name="Gijzen M."/>
            <person name="Gordon S.G."/>
            <person name="Govers F."/>
            <person name="Grunwald N.J."/>
            <person name="Huang W."/>
            <person name="Ivors K.L."/>
            <person name="Jones R.W."/>
            <person name="Kamoun S."/>
            <person name="Krampis K."/>
            <person name="Lamour K.H."/>
            <person name="Lee M.K."/>
            <person name="McDonald W.H."/>
            <person name="Medina M."/>
            <person name="Meijer H.J."/>
            <person name="Nordberg E.K."/>
            <person name="Maclean D.J."/>
            <person name="Ospina-Giraldo M.D."/>
            <person name="Morris P.F."/>
            <person name="Phuntumart V."/>
            <person name="Putnam N.H."/>
            <person name="Rash S."/>
            <person name="Rose J.K."/>
            <person name="Sakihama Y."/>
            <person name="Salamov A.A."/>
            <person name="Savidor A."/>
            <person name="Scheuring C.F."/>
            <person name="Smith B.M."/>
            <person name="Sobral B.W."/>
            <person name="Terry A."/>
            <person name="Torto-Alalibo T.A."/>
            <person name="Win J."/>
            <person name="Xu Z."/>
            <person name="Zhang H."/>
            <person name="Grigoriev I.V."/>
            <person name="Rokhsar D.S."/>
            <person name="Boore J.L."/>
        </authorList>
    </citation>
    <scope>NUCLEOTIDE SEQUENCE [LARGE SCALE GENOMIC DNA]</scope>
    <source>
        <strain evidence="2 3">P6497</strain>
    </source>
</reference>
<dbReference type="AlphaFoldDB" id="G5A9P3"/>
<feature type="region of interest" description="Disordered" evidence="1">
    <location>
        <begin position="341"/>
        <end position="373"/>
    </location>
</feature>
<feature type="compositionally biased region" description="Polar residues" evidence="1">
    <location>
        <begin position="49"/>
        <end position="58"/>
    </location>
</feature>
<name>G5A9P3_PHYSP</name>
<feature type="region of interest" description="Disordered" evidence="1">
    <location>
        <begin position="390"/>
        <end position="415"/>
    </location>
</feature>
<keyword evidence="3" id="KW-1185">Reference proteome</keyword>
<evidence type="ECO:0000313" key="2">
    <source>
        <dbReference type="EMBL" id="EGZ07323.1"/>
    </source>
</evidence>
<feature type="compositionally biased region" description="Acidic residues" evidence="1">
    <location>
        <begin position="355"/>
        <end position="367"/>
    </location>
</feature>
<gene>
    <name evidence="2" type="ORF">PHYSODRAFT_340425</name>
</gene>
<evidence type="ECO:0000256" key="1">
    <source>
        <dbReference type="SAM" id="MobiDB-lite"/>
    </source>
</evidence>
<dbReference type="Proteomes" id="UP000002640">
    <property type="component" value="Unassembled WGS sequence"/>
</dbReference>
<organism evidence="2 3">
    <name type="scientific">Phytophthora sojae (strain P6497)</name>
    <name type="common">Soybean stem and root rot agent</name>
    <name type="synonym">Phytophthora megasperma f. sp. glycines</name>
    <dbReference type="NCBI Taxonomy" id="1094619"/>
    <lineage>
        <taxon>Eukaryota</taxon>
        <taxon>Sar</taxon>
        <taxon>Stramenopiles</taxon>
        <taxon>Oomycota</taxon>
        <taxon>Peronosporomycetes</taxon>
        <taxon>Peronosporales</taxon>
        <taxon>Peronosporaceae</taxon>
        <taxon>Phytophthora</taxon>
    </lineage>
</organism>
<dbReference type="RefSeq" id="XP_009536889.1">
    <property type="nucleotide sequence ID" value="XM_009538594.1"/>
</dbReference>
<dbReference type="InParanoid" id="G5A9P3"/>
<protein>
    <submittedName>
        <fullName evidence="2">Uncharacterized protein</fullName>
    </submittedName>
</protein>
<evidence type="ECO:0000313" key="3">
    <source>
        <dbReference type="Proteomes" id="UP000002640"/>
    </source>
</evidence>
<dbReference type="GeneID" id="20647908"/>
<dbReference type="KEGG" id="psoj:PHYSODRAFT_340425"/>
<feature type="region of interest" description="Disordered" evidence="1">
    <location>
        <begin position="42"/>
        <end position="82"/>
    </location>
</feature>
<proteinExistence type="predicted"/>
<dbReference type="EMBL" id="JH159162">
    <property type="protein sequence ID" value="EGZ07323.1"/>
    <property type="molecule type" value="Genomic_DNA"/>
</dbReference>
<accession>G5A9P3</accession>
<sequence>MPTNANAIVPVRVLEGADEVVDAVKRPGQDPAMSTKTEQQLALAEPARPTSTHSTPRRASQLMVPRSVQSSPGRPLDRGSDAQAARLPTELALNPAAASALGKRDHVVLREWRETRVPDSGAPLRLGPAPGTRVFGPELPTTLHSTFQDPLPLIPRGTSEIPGSDVNCLADDEARAYGAEQLIRWSSLPGEVISPVDVVYDEGEEEYDMEAWVFAAFETGKYLGRVNAGRTSESWIKALSAKRRRQPLVSDMKAVNVSPKLLPAAACVAVLQTMLMEAGFEFRNVIPTWREVRAVSEVSENLIRRGVEEVQLRLAVESLESNKLMDGVGFHIRQPLEPLPAVQLSERSTSSPTDADGDVLMTDDADPADQKKKSCDIVVPESGALTIVPSLVGPSGASDEPMNAAAEGTDLSGHSSSGSSFLSAADYMAGSACLDQARWRWK</sequence>